<dbReference type="OrthoDB" id="5153226at2759"/>
<reference evidence="3 4" key="1">
    <citation type="journal article" date="2016" name="Genome Announc.">
        <title>Genome Sequence of Madurella mycetomatis mm55, Isolated from a Human Mycetoma Case in Sudan.</title>
        <authorList>
            <person name="Smit S."/>
            <person name="Derks M.F."/>
            <person name="Bervoets S."/>
            <person name="Fahal A."/>
            <person name="van Leeuwen W."/>
            <person name="van Belkum A."/>
            <person name="van de Sande W.W."/>
        </authorList>
    </citation>
    <scope>NUCLEOTIDE SEQUENCE [LARGE SCALE GENOMIC DNA]</scope>
    <source>
        <strain evidence="4">mm55</strain>
    </source>
</reference>
<keyword evidence="1" id="KW-0812">Transmembrane</keyword>
<gene>
    <name evidence="3" type="ORF">MMYC01_201541</name>
</gene>
<feature type="transmembrane region" description="Helical" evidence="1">
    <location>
        <begin position="260"/>
        <end position="281"/>
    </location>
</feature>
<dbReference type="Proteomes" id="UP000078237">
    <property type="component" value="Unassembled WGS sequence"/>
</dbReference>
<feature type="transmembrane region" description="Helical" evidence="1">
    <location>
        <begin position="293"/>
        <end position="315"/>
    </location>
</feature>
<organism evidence="3 4">
    <name type="scientific">Madurella mycetomatis</name>
    <dbReference type="NCBI Taxonomy" id="100816"/>
    <lineage>
        <taxon>Eukaryota</taxon>
        <taxon>Fungi</taxon>
        <taxon>Dikarya</taxon>
        <taxon>Ascomycota</taxon>
        <taxon>Pezizomycotina</taxon>
        <taxon>Sordariomycetes</taxon>
        <taxon>Sordariomycetidae</taxon>
        <taxon>Sordariales</taxon>
        <taxon>Sordariales incertae sedis</taxon>
        <taxon>Madurella</taxon>
    </lineage>
</organism>
<dbReference type="VEuPathDB" id="FungiDB:MMYC01_201541"/>
<evidence type="ECO:0000313" key="4">
    <source>
        <dbReference type="Proteomes" id="UP000078237"/>
    </source>
</evidence>
<dbReference type="EMBL" id="LCTW02000021">
    <property type="protein sequence ID" value="KXX82089.1"/>
    <property type="molecule type" value="Genomic_DNA"/>
</dbReference>
<keyword evidence="4" id="KW-1185">Reference proteome</keyword>
<feature type="chain" id="PRO_5008043964" evidence="2">
    <location>
        <begin position="29"/>
        <end position="367"/>
    </location>
</feature>
<feature type="transmembrane region" description="Helical" evidence="1">
    <location>
        <begin position="335"/>
        <end position="364"/>
    </location>
</feature>
<sequence>MLRRLNLAPFPIARIAILLSAFLPIVSAAVVEEAGEDERPEGAAEAVDAAGFWLGFTLLVVISAVESAASLLWIRVRITSDGVHPYELSVRTCGREVVLQTIEPEVVAEISERGMPAGFSWGLISSATYSQWGVVQSHMGSSRGCSTCGGIERRYTWIHHGATEVLVDKFGCVTTVPTLLIRRFNPMTALKAPAGLVGNGKDLVRGKNSPGRVMGNVMHLIVGLTDVSLGVAGLALNPGSPQRLYETLKDPEAAITLENYSTLFLLYWLLGAVLLLFMIPLHSERKSIQIFGWPWVIAFLVAGMANFVLFCLGCWKIDVARRTGADWTPMLSYWLSGASAIQFPLFGIEVFHTFGAAGLIVMLIQEF</sequence>
<name>A0A175WF37_9PEZI</name>
<keyword evidence="1" id="KW-0472">Membrane</keyword>
<keyword evidence="2" id="KW-0732">Signal</keyword>
<feature type="transmembrane region" description="Helical" evidence="1">
    <location>
        <begin position="52"/>
        <end position="74"/>
    </location>
</feature>
<feature type="signal peptide" evidence="2">
    <location>
        <begin position="1"/>
        <end position="28"/>
    </location>
</feature>
<evidence type="ECO:0000256" key="2">
    <source>
        <dbReference type="SAM" id="SignalP"/>
    </source>
</evidence>
<accession>A0A175WF37</accession>
<dbReference type="AlphaFoldDB" id="A0A175WF37"/>
<evidence type="ECO:0000256" key="1">
    <source>
        <dbReference type="SAM" id="Phobius"/>
    </source>
</evidence>
<protein>
    <submittedName>
        <fullName evidence="3">Uncharacterized protein</fullName>
    </submittedName>
</protein>
<proteinExistence type="predicted"/>
<comment type="caution">
    <text evidence="3">The sequence shown here is derived from an EMBL/GenBank/DDBJ whole genome shotgun (WGS) entry which is preliminary data.</text>
</comment>
<keyword evidence="1" id="KW-1133">Transmembrane helix</keyword>
<evidence type="ECO:0000313" key="3">
    <source>
        <dbReference type="EMBL" id="KXX82089.1"/>
    </source>
</evidence>